<evidence type="ECO:0000256" key="2">
    <source>
        <dbReference type="SAM" id="Phobius"/>
    </source>
</evidence>
<dbReference type="Proteomes" id="UP000273500">
    <property type="component" value="Unassembled WGS sequence"/>
</dbReference>
<organism evidence="4 5">
    <name type="scientific">Hymenobacter rigui</name>
    <dbReference type="NCBI Taxonomy" id="334424"/>
    <lineage>
        <taxon>Bacteria</taxon>
        <taxon>Pseudomonadati</taxon>
        <taxon>Bacteroidota</taxon>
        <taxon>Cytophagia</taxon>
        <taxon>Cytophagales</taxon>
        <taxon>Hymenobacteraceae</taxon>
        <taxon>Hymenobacter</taxon>
    </lineage>
</organism>
<keyword evidence="2" id="KW-0812">Transmembrane</keyword>
<accession>A0A3R9MSZ2</accession>
<sequence length="473" mass="53280">MTTFRWYMLGLALLFGAYVAVEYYRPKQLDWSPTLRNDHKIPYGTYVLYDQLPGVLGVAKNQVQAIRVPIYSQIEGVDEDIPTEQRLEQVIEAATDSMDVSEFERDEPAADSTATAASDTQADTTTTDEDADYAAGLEDGDFEPATYLLVSRTFELSRLDCRSLLRHVARGNDAFVAAEDFNSYFADTVGFTTKPVYPRFKTNKKGVQELIPDSVQLQLSNPALARQAGATFRLPAQAVTARLVARRNLPEGTITLATDAQKRPVLLRVPHGRGHLYICTVPLAFSNYFVLQPRTTNLAFAALSYLPTGRPVWWDEYQKQGRRGEQSLMRVLLEHEALRYATYLALAAGLLFVLFEARRRQRVIPVLKPLPNTTLLFTRTVAGLYRQDSNHALIAEKKIGLFMEHLRTRYHEPTLDLTDEATRERLAQKSGVARTDVDALVRRINFLLTARQISDGELLDLNKAINTFRQTAA</sequence>
<keyword evidence="5" id="KW-1185">Reference proteome</keyword>
<dbReference type="OrthoDB" id="1111222at2"/>
<dbReference type="InterPro" id="IPR025646">
    <property type="entry name" value="DUF4350"/>
</dbReference>
<evidence type="ECO:0000256" key="1">
    <source>
        <dbReference type="SAM" id="MobiDB-lite"/>
    </source>
</evidence>
<evidence type="ECO:0000259" key="3">
    <source>
        <dbReference type="Pfam" id="PF14258"/>
    </source>
</evidence>
<dbReference type="Pfam" id="PF14258">
    <property type="entry name" value="DUF4350"/>
    <property type="match status" value="1"/>
</dbReference>
<feature type="domain" description="DUF4350" evidence="3">
    <location>
        <begin position="120"/>
        <end position="300"/>
    </location>
</feature>
<evidence type="ECO:0000313" key="4">
    <source>
        <dbReference type="EMBL" id="RSK47735.1"/>
    </source>
</evidence>
<feature type="region of interest" description="Disordered" evidence="1">
    <location>
        <begin position="100"/>
        <end position="128"/>
    </location>
</feature>
<dbReference type="AlphaFoldDB" id="A0A3R9MSZ2"/>
<gene>
    <name evidence="4" type="ORF">EI291_14140</name>
</gene>
<feature type="compositionally biased region" description="Low complexity" evidence="1">
    <location>
        <begin position="110"/>
        <end position="125"/>
    </location>
</feature>
<reference evidence="4 5" key="1">
    <citation type="submission" date="2018-12" db="EMBL/GenBank/DDBJ databases">
        <authorList>
            <person name="Feng G."/>
            <person name="Zhu H."/>
        </authorList>
    </citation>
    <scope>NUCLEOTIDE SEQUENCE [LARGE SCALE GENOMIC DNA]</scope>
    <source>
        <strain evidence="4 5">KCTC 12533</strain>
    </source>
</reference>
<dbReference type="EMBL" id="RWIT01000007">
    <property type="protein sequence ID" value="RSK47735.1"/>
    <property type="molecule type" value="Genomic_DNA"/>
</dbReference>
<name>A0A3R9MSZ2_9BACT</name>
<feature type="transmembrane region" description="Helical" evidence="2">
    <location>
        <begin position="6"/>
        <end position="24"/>
    </location>
</feature>
<keyword evidence="2" id="KW-0472">Membrane</keyword>
<comment type="caution">
    <text evidence="4">The sequence shown here is derived from an EMBL/GenBank/DDBJ whole genome shotgun (WGS) entry which is preliminary data.</text>
</comment>
<dbReference type="RefSeq" id="WP_125421054.1">
    <property type="nucleotide sequence ID" value="NZ_RWIT01000007.1"/>
</dbReference>
<keyword evidence="2" id="KW-1133">Transmembrane helix</keyword>
<proteinExistence type="predicted"/>
<protein>
    <recommendedName>
        <fullName evidence="3">DUF4350 domain-containing protein</fullName>
    </recommendedName>
</protein>
<evidence type="ECO:0000313" key="5">
    <source>
        <dbReference type="Proteomes" id="UP000273500"/>
    </source>
</evidence>
<feature type="transmembrane region" description="Helical" evidence="2">
    <location>
        <begin position="337"/>
        <end position="355"/>
    </location>
</feature>